<gene>
    <name evidence="1" type="ORF">FpNV_015</name>
</gene>
<protein>
    <submittedName>
        <fullName evidence="1">Uncharacterized protein</fullName>
    </submittedName>
</protein>
<proteinExistence type="predicted"/>
<reference evidence="1" key="1">
    <citation type="submission" date="2024-06" db="EMBL/GenBank/DDBJ databases">
        <title>North American crayfish harbour diverse members of the Nudiviridae.</title>
        <authorList>
            <person name="Stratton C."/>
            <person name="Bojko J."/>
        </authorList>
    </citation>
    <scope>NUCLEOTIDE SEQUENCE</scope>
    <source>
        <strain evidence="1">142H</strain>
    </source>
</reference>
<accession>A0AAU8GFC6</accession>
<dbReference type="EMBL" id="PP955094">
    <property type="protein sequence ID" value="XCH39260.1"/>
    <property type="molecule type" value="Genomic_DNA"/>
</dbReference>
<sequence length="187" mass="22017">MSDTECTYSSSNISVLHEINKITYTKNIDFSHKFEKNKTSSPKINYTKYECICLNKSKKTSAKCNLDDIKCIITNYIIFLKSRNLFIYMSDEYIENLNCFAIYHRNKEYIKLAPITRMSNNSENSNSSYITLYLKSPLCKTELAKYIDILACKEFVDFINKHVYCPDFNNEILLAQQIYKKITQNKY</sequence>
<organism evidence="1">
    <name type="scientific">Faxonius propinquus nudivirus</name>
    <dbReference type="NCBI Taxonomy" id="3139431"/>
    <lineage>
        <taxon>Viruses</taxon>
        <taxon>Viruses incertae sedis</taxon>
        <taxon>Naldaviricetes</taxon>
        <taxon>Lefavirales</taxon>
        <taxon>Nudiviridae</taxon>
    </lineage>
</organism>
<name>A0AAU8GFC6_9VIRU</name>
<evidence type="ECO:0000313" key="1">
    <source>
        <dbReference type="EMBL" id="XCH39260.1"/>
    </source>
</evidence>